<dbReference type="STRING" id="49451.A0A314LB56"/>
<evidence type="ECO:0000256" key="3">
    <source>
        <dbReference type="ARBA" id="ARBA00022989"/>
    </source>
</evidence>
<evidence type="ECO:0000313" key="9">
    <source>
        <dbReference type="EMBL" id="OIT38836.1"/>
    </source>
</evidence>
<dbReference type="GO" id="GO:0042147">
    <property type="term" value="P:retrograde transport, endosome to Golgi"/>
    <property type="evidence" value="ECO:0007669"/>
    <property type="project" value="InterPro"/>
</dbReference>
<evidence type="ECO:0000313" key="10">
    <source>
        <dbReference type="Proteomes" id="UP000187609"/>
    </source>
</evidence>
<feature type="compositionally biased region" description="Basic and acidic residues" evidence="7">
    <location>
        <begin position="23"/>
        <end position="37"/>
    </location>
</feature>
<feature type="transmembrane region" description="Helical" evidence="8">
    <location>
        <begin position="82"/>
        <end position="105"/>
    </location>
</feature>
<gene>
    <name evidence="9" type="ORF">A4A49_09480</name>
</gene>
<evidence type="ECO:0000256" key="2">
    <source>
        <dbReference type="ARBA" id="ARBA00022692"/>
    </source>
</evidence>
<sequence length="187" mass="20890">MVSFEGSDVKIIMGAFGNHLEGQDHRRREELGRKSSLDEDDSKGKPKRGIRCLKEIGLGLTALGVFFTLLGVFLFFERSFVVIGNILLLSGVTLTIGVMSTWQIFMKRQNFKGSASFAVGFVLIMLGWPVLGMIWETCGLFVLFSGFWPTVAVFLRKLPIVGGIFRQSSVSSFFPRNRVNMGKRMPI</sequence>
<protein>
    <recommendedName>
        <fullName evidence="11">Vesicle transport protein got1b</fullName>
    </recommendedName>
</protein>
<dbReference type="PANTHER" id="PTHR21493:SF251">
    <property type="entry name" value="VESICLE TRANSPORT PROTEIN GOT1B-LIKE"/>
    <property type="match status" value="1"/>
</dbReference>
<evidence type="ECO:0000256" key="7">
    <source>
        <dbReference type="SAM" id="MobiDB-lite"/>
    </source>
</evidence>
<reference evidence="9" key="1">
    <citation type="submission" date="2016-11" db="EMBL/GenBank/DDBJ databases">
        <title>The genome of Nicotiana attenuata.</title>
        <authorList>
            <person name="Xu S."/>
            <person name="Brockmoeller T."/>
            <person name="Gaquerel E."/>
            <person name="Navarro A."/>
            <person name="Kuhl H."/>
            <person name="Gase K."/>
            <person name="Ling Z."/>
            <person name="Zhou W."/>
            <person name="Kreitzer C."/>
            <person name="Stanke M."/>
            <person name="Tang H."/>
            <person name="Lyons E."/>
            <person name="Pandey P."/>
            <person name="Pandey S.P."/>
            <person name="Timmermann B."/>
            <person name="Baldwin I.T."/>
        </authorList>
    </citation>
    <scope>NUCLEOTIDE SEQUENCE [LARGE SCALE GENOMIC DNA]</scope>
    <source>
        <strain evidence="9">UT</strain>
    </source>
</reference>
<dbReference type="Gramene" id="OIT38836">
    <property type="protein sequence ID" value="OIT38836"/>
    <property type="gene ID" value="A4A49_09480"/>
</dbReference>
<dbReference type="EMBL" id="MJEQ01000169">
    <property type="protein sequence ID" value="OIT38836.1"/>
    <property type="molecule type" value="Genomic_DNA"/>
</dbReference>
<feature type="region of interest" description="Disordered" evidence="7">
    <location>
        <begin position="23"/>
        <end position="47"/>
    </location>
</feature>
<proteinExistence type="inferred from homology"/>
<name>A0A314LB56_NICAT</name>
<dbReference type="GO" id="GO:0005829">
    <property type="term" value="C:cytosol"/>
    <property type="evidence" value="ECO:0007669"/>
    <property type="project" value="GOC"/>
</dbReference>
<dbReference type="InterPro" id="IPR045176">
    <property type="entry name" value="Got1"/>
</dbReference>
<keyword evidence="4" id="KW-0333">Golgi apparatus</keyword>
<comment type="caution">
    <text evidence="9">The sequence shown here is derived from an EMBL/GenBank/DDBJ whole genome shotgun (WGS) entry which is preliminary data.</text>
</comment>
<dbReference type="Pfam" id="PF04178">
    <property type="entry name" value="Got1"/>
    <property type="match status" value="1"/>
</dbReference>
<dbReference type="AlphaFoldDB" id="A0A314LB56"/>
<dbReference type="OrthoDB" id="204784at2759"/>
<evidence type="ECO:0000256" key="1">
    <source>
        <dbReference type="ARBA" id="ARBA00004653"/>
    </source>
</evidence>
<dbReference type="InterPro" id="IPR007305">
    <property type="entry name" value="Vesicle_transpt_Got1/SFT2"/>
</dbReference>
<feature type="transmembrane region" description="Helical" evidence="8">
    <location>
        <begin position="117"/>
        <end position="135"/>
    </location>
</feature>
<evidence type="ECO:0000256" key="8">
    <source>
        <dbReference type="SAM" id="Phobius"/>
    </source>
</evidence>
<keyword evidence="3 8" id="KW-1133">Transmembrane helix</keyword>
<dbReference type="GO" id="GO:0006888">
    <property type="term" value="P:endoplasmic reticulum to Golgi vesicle-mediated transport"/>
    <property type="evidence" value="ECO:0007669"/>
    <property type="project" value="InterPro"/>
</dbReference>
<evidence type="ECO:0000256" key="6">
    <source>
        <dbReference type="ARBA" id="ARBA00025799"/>
    </source>
</evidence>
<dbReference type="PANTHER" id="PTHR21493">
    <property type="entry name" value="CGI-141-RELATED/LIPASE CONTAINING PROTEIN"/>
    <property type="match status" value="1"/>
</dbReference>
<evidence type="ECO:0008006" key="11">
    <source>
        <dbReference type="Google" id="ProtNLM"/>
    </source>
</evidence>
<accession>A0A314LB56</accession>
<keyword evidence="10" id="KW-1185">Reference proteome</keyword>
<feature type="transmembrane region" description="Helical" evidence="8">
    <location>
        <begin position="56"/>
        <end position="76"/>
    </location>
</feature>
<keyword evidence="5 8" id="KW-0472">Membrane</keyword>
<evidence type="ECO:0000256" key="4">
    <source>
        <dbReference type="ARBA" id="ARBA00023034"/>
    </source>
</evidence>
<organism evidence="9 10">
    <name type="scientific">Nicotiana attenuata</name>
    <name type="common">Coyote tobacco</name>
    <dbReference type="NCBI Taxonomy" id="49451"/>
    <lineage>
        <taxon>Eukaryota</taxon>
        <taxon>Viridiplantae</taxon>
        <taxon>Streptophyta</taxon>
        <taxon>Embryophyta</taxon>
        <taxon>Tracheophyta</taxon>
        <taxon>Spermatophyta</taxon>
        <taxon>Magnoliopsida</taxon>
        <taxon>eudicotyledons</taxon>
        <taxon>Gunneridae</taxon>
        <taxon>Pentapetalae</taxon>
        <taxon>asterids</taxon>
        <taxon>lamiids</taxon>
        <taxon>Solanales</taxon>
        <taxon>Solanaceae</taxon>
        <taxon>Nicotianoideae</taxon>
        <taxon>Nicotianeae</taxon>
        <taxon>Nicotiana</taxon>
    </lineage>
</organism>
<keyword evidence="2 8" id="KW-0812">Transmembrane</keyword>
<comment type="similarity">
    <text evidence="6">Belongs to the GOT1 family.</text>
</comment>
<dbReference type="Proteomes" id="UP000187609">
    <property type="component" value="Unassembled WGS sequence"/>
</dbReference>
<evidence type="ECO:0000256" key="5">
    <source>
        <dbReference type="ARBA" id="ARBA00023136"/>
    </source>
</evidence>
<comment type="subcellular location">
    <subcellularLocation>
        <location evidence="1">Golgi apparatus membrane</location>
        <topology evidence="1">Multi-pass membrane protein</topology>
    </subcellularLocation>
</comment>
<dbReference type="GO" id="GO:0000139">
    <property type="term" value="C:Golgi membrane"/>
    <property type="evidence" value="ECO:0007669"/>
    <property type="project" value="UniProtKB-SubCell"/>
</dbReference>
<dbReference type="KEGG" id="nau:109238886"/>